<name>A0A2N5TSQ2_9BASI</name>
<evidence type="ECO:0000313" key="2">
    <source>
        <dbReference type="EMBL" id="PLW28507.1"/>
    </source>
</evidence>
<dbReference type="AlphaFoldDB" id="A0A2N5TSQ2"/>
<evidence type="ECO:0000313" key="1">
    <source>
        <dbReference type="EMBL" id="PLW06642.1"/>
    </source>
</evidence>
<sequence length="118" mass="12501">MLVSVSAPLSALHCVTLRYSAFSGKKEIFDAKSAGAQRSGRTFAPYARSVSADPRNCANTTLKAEKDLHPRALRAGSPGTSVREAYVKLAAQDGFDACQQYTLVAAEHLCTVAQGIAL</sequence>
<dbReference type="EMBL" id="PGCJ01001297">
    <property type="protein sequence ID" value="PLW06642.1"/>
    <property type="molecule type" value="Genomic_DNA"/>
</dbReference>
<keyword evidence="3" id="KW-1185">Reference proteome</keyword>
<proteinExistence type="predicted"/>
<organism evidence="2 3">
    <name type="scientific">Puccinia coronata f. sp. avenae</name>
    <dbReference type="NCBI Taxonomy" id="200324"/>
    <lineage>
        <taxon>Eukaryota</taxon>
        <taxon>Fungi</taxon>
        <taxon>Dikarya</taxon>
        <taxon>Basidiomycota</taxon>
        <taxon>Pucciniomycotina</taxon>
        <taxon>Pucciniomycetes</taxon>
        <taxon>Pucciniales</taxon>
        <taxon>Pucciniaceae</taxon>
        <taxon>Puccinia</taxon>
    </lineage>
</organism>
<accession>A0A2N5TSQ2</accession>
<protein>
    <submittedName>
        <fullName evidence="2">Uncharacterized protein</fullName>
    </submittedName>
</protein>
<comment type="caution">
    <text evidence="2">The sequence shown here is derived from an EMBL/GenBank/DDBJ whole genome shotgun (WGS) entry which is preliminary data.</text>
</comment>
<dbReference type="EMBL" id="PGCJ01000442">
    <property type="protein sequence ID" value="PLW28507.1"/>
    <property type="molecule type" value="Genomic_DNA"/>
</dbReference>
<evidence type="ECO:0000313" key="3">
    <source>
        <dbReference type="Proteomes" id="UP000235388"/>
    </source>
</evidence>
<dbReference type="Proteomes" id="UP000235388">
    <property type="component" value="Unassembled WGS sequence"/>
</dbReference>
<gene>
    <name evidence="2" type="ORF">PCANC_25063</name>
    <name evidence="1" type="ORF">PCANC_28829</name>
</gene>
<reference evidence="2 3" key="1">
    <citation type="submission" date="2017-11" db="EMBL/GenBank/DDBJ databases">
        <title>De novo assembly and phasing of dikaryotic genomes from two isolates of Puccinia coronata f. sp. avenae, the causal agent of oat crown rust.</title>
        <authorList>
            <person name="Miller M.E."/>
            <person name="Zhang Y."/>
            <person name="Omidvar V."/>
            <person name="Sperschneider J."/>
            <person name="Schwessinger B."/>
            <person name="Raley C."/>
            <person name="Palmer J.M."/>
            <person name="Garnica D."/>
            <person name="Upadhyaya N."/>
            <person name="Rathjen J."/>
            <person name="Taylor J.M."/>
            <person name="Park R.F."/>
            <person name="Dodds P.N."/>
            <person name="Hirsch C.D."/>
            <person name="Kianian S.F."/>
            <person name="Figueroa M."/>
        </authorList>
    </citation>
    <scope>NUCLEOTIDE SEQUENCE [LARGE SCALE GENOMIC DNA]</scope>
    <source>
        <strain evidence="2">12NC29</strain>
    </source>
</reference>